<comment type="catalytic activity">
    <reaction evidence="13">
        <text>cytidine(967) in 16S rRNA + S-adenosyl-L-methionine = 5-methylcytidine(967) in 16S rRNA + S-adenosyl-L-homocysteine + H(+)</text>
        <dbReference type="Rhea" id="RHEA:42748"/>
        <dbReference type="Rhea" id="RHEA-COMP:10219"/>
        <dbReference type="Rhea" id="RHEA-COMP:10220"/>
        <dbReference type="ChEBI" id="CHEBI:15378"/>
        <dbReference type="ChEBI" id="CHEBI:57856"/>
        <dbReference type="ChEBI" id="CHEBI:59789"/>
        <dbReference type="ChEBI" id="CHEBI:74483"/>
        <dbReference type="ChEBI" id="CHEBI:82748"/>
        <dbReference type="EC" id="2.1.1.176"/>
    </reaction>
</comment>
<feature type="domain" description="SAM-dependent MTase RsmB/NOP-type" evidence="15">
    <location>
        <begin position="157"/>
        <end position="429"/>
    </location>
</feature>
<comment type="function">
    <text evidence="1">Specifically methylates the cytosine at position 967 (m5C967) of 16S rRNA.</text>
</comment>
<dbReference type="PANTHER" id="PTHR22807:SF61">
    <property type="entry name" value="NOL1_NOP2_SUN FAMILY PROTEIN _ ANTITERMINATION NUSB DOMAIN-CONTAINING PROTEIN"/>
    <property type="match status" value="1"/>
</dbReference>
<keyword evidence="9 14" id="KW-0949">S-adenosyl-L-methionine</keyword>
<dbReference type="InterPro" id="IPR001678">
    <property type="entry name" value="MeTrfase_RsmB-F_NOP2_dom"/>
</dbReference>
<comment type="subcellular location">
    <subcellularLocation>
        <location evidence="2">Cytoplasm</location>
    </subcellularLocation>
</comment>
<dbReference type="PROSITE" id="PS51686">
    <property type="entry name" value="SAM_MT_RSMB_NOP"/>
    <property type="match status" value="1"/>
</dbReference>
<evidence type="ECO:0000256" key="5">
    <source>
        <dbReference type="ARBA" id="ARBA00022490"/>
    </source>
</evidence>
<evidence type="ECO:0000256" key="3">
    <source>
        <dbReference type="ARBA" id="ARBA00007494"/>
    </source>
</evidence>
<keyword evidence="8 14" id="KW-0808">Transferase</keyword>
<feature type="binding site" evidence="14">
    <location>
        <position position="299"/>
    </location>
    <ligand>
        <name>S-adenosyl-L-methionine</name>
        <dbReference type="ChEBI" id="CHEBI:59789"/>
    </ligand>
</feature>
<evidence type="ECO:0000256" key="7">
    <source>
        <dbReference type="ARBA" id="ARBA00022603"/>
    </source>
</evidence>
<dbReference type="InterPro" id="IPR049560">
    <property type="entry name" value="MeTrfase_RsmB-F_NOP2_cat"/>
</dbReference>
<accession>A0ABM9NEC1</accession>
<dbReference type="InterPro" id="IPR054728">
    <property type="entry name" value="RsmB-like_ferredoxin"/>
</dbReference>
<feature type="active site" description="Nucleophile" evidence="14">
    <location>
        <position position="371"/>
    </location>
</feature>
<comment type="caution">
    <text evidence="14">Lacks conserved residue(s) required for the propagation of feature annotation.</text>
</comment>
<dbReference type="GO" id="GO:0008168">
    <property type="term" value="F:methyltransferase activity"/>
    <property type="evidence" value="ECO:0007669"/>
    <property type="project" value="UniProtKB-KW"/>
</dbReference>
<dbReference type="CDD" id="cd02440">
    <property type="entry name" value="AdoMet_MTases"/>
    <property type="match status" value="1"/>
</dbReference>
<evidence type="ECO:0000256" key="1">
    <source>
        <dbReference type="ARBA" id="ARBA00002724"/>
    </source>
</evidence>
<dbReference type="SUPFAM" id="SSF53335">
    <property type="entry name" value="S-adenosyl-L-methionine-dependent methyltransferases"/>
    <property type="match status" value="1"/>
</dbReference>
<keyword evidence="5" id="KW-0963">Cytoplasm</keyword>
<dbReference type="Gene3D" id="1.10.287.730">
    <property type="entry name" value="Helix hairpin bin"/>
    <property type="match status" value="1"/>
</dbReference>
<dbReference type="Gene3D" id="1.10.940.10">
    <property type="entry name" value="NusB-like"/>
    <property type="match status" value="1"/>
</dbReference>
<dbReference type="GO" id="GO:0032259">
    <property type="term" value="P:methylation"/>
    <property type="evidence" value="ECO:0007669"/>
    <property type="project" value="UniProtKB-KW"/>
</dbReference>
<evidence type="ECO:0000256" key="12">
    <source>
        <dbReference type="ARBA" id="ARBA00031088"/>
    </source>
</evidence>
<proteinExistence type="inferred from homology"/>
<dbReference type="InterPro" id="IPR035926">
    <property type="entry name" value="NusB-like_sf"/>
</dbReference>
<dbReference type="Pfam" id="PF01189">
    <property type="entry name" value="Methyltr_RsmB-F"/>
    <property type="match status" value="1"/>
</dbReference>
<protein>
    <recommendedName>
        <fullName evidence="4">16S rRNA (cytosine(967)-C(5))-methyltransferase</fullName>
        <ecNumber evidence="4">2.1.1.176</ecNumber>
    </recommendedName>
    <alternativeName>
        <fullName evidence="11">16S rRNA m5C967 methyltransferase</fullName>
    </alternativeName>
    <alternativeName>
        <fullName evidence="12">rRNA (cytosine-C(5)-)-methyltransferase RsmB</fullName>
    </alternativeName>
</protein>
<dbReference type="EMBL" id="OZ026884">
    <property type="protein sequence ID" value="CAL1238935.1"/>
    <property type="molecule type" value="Genomic_DNA"/>
</dbReference>
<evidence type="ECO:0000256" key="14">
    <source>
        <dbReference type="PROSITE-ProRule" id="PRU01023"/>
    </source>
</evidence>
<keyword evidence="10 14" id="KW-0694">RNA-binding</keyword>
<comment type="similarity">
    <text evidence="3 14">Belongs to the class I-like SAM-binding methyltransferase superfamily. RsmB/NOP family.</text>
</comment>
<dbReference type="InterPro" id="IPR029063">
    <property type="entry name" value="SAM-dependent_MTases_sf"/>
</dbReference>
<dbReference type="EC" id="2.1.1.176" evidence="4"/>
<evidence type="ECO:0000256" key="8">
    <source>
        <dbReference type="ARBA" id="ARBA00022679"/>
    </source>
</evidence>
<keyword evidence="6" id="KW-0698">rRNA processing</keyword>
<dbReference type="RefSeq" id="WP_348758541.1">
    <property type="nucleotide sequence ID" value="NZ_OZ026884.1"/>
</dbReference>
<dbReference type="SUPFAM" id="SSF48013">
    <property type="entry name" value="NusB-like"/>
    <property type="match status" value="1"/>
</dbReference>
<evidence type="ECO:0000256" key="4">
    <source>
        <dbReference type="ARBA" id="ARBA00012140"/>
    </source>
</evidence>
<evidence type="ECO:0000256" key="9">
    <source>
        <dbReference type="ARBA" id="ARBA00022691"/>
    </source>
</evidence>
<feature type="binding site" evidence="14">
    <location>
        <position position="271"/>
    </location>
    <ligand>
        <name>S-adenosyl-L-methionine</name>
        <dbReference type="ChEBI" id="CHEBI:59789"/>
    </ligand>
</feature>
<dbReference type="NCBIfam" id="NF008149">
    <property type="entry name" value="PRK10901.1"/>
    <property type="match status" value="1"/>
</dbReference>
<dbReference type="Gene3D" id="3.40.50.150">
    <property type="entry name" value="Vaccinia Virus protein VP39"/>
    <property type="match status" value="1"/>
</dbReference>
<keyword evidence="17" id="KW-1185">Reference proteome</keyword>
<dbReference type="Pfam" id="PF22458">
    <property type="entry name" value="RsmF-B_ferredox"/>
    <property type="match status" value="1"/>
</dbReference>
<evidence type="ECO:0000256" key="11">
    <source>
        <dbReference type="ARBA" id="ARBA00030399"/>
    </source>
</evidence>
<evidence type="ECO:0000256" key="13">
    <source>
        <dbReference type="ARBA" id="ARBA00047283"/>
    </source>
</evidence>
<dbReference type="InterPro" id="IPR006027">
    <property type="entry name" value="NusB_RsmB_TIM44"/>
</dbReference>
<dbReference type="PANTHER" id="PTHR22807">
    <property type="entry name" value="NOP2 YEAST -RELATED NOL1/NOP2/FMU SUN DOMAIN-CONTAINING"/>
    <property type="match status" value="1"/>
</dbReference>
<name>A0ABM9NEC1_9GAMM</name>
<dbReference type="InterPro" id="IPR018314">
    <property type="entry name" value="RsmB/NOL1/NOP2-like_CS"/>
</dbReference>
<dbReference type="NCBIfam" id="TIGR00563">
    <property type="entry name" value="rsmB"/>
    <property type="match status" value="1"/>
</dbReference>
<dbReference type="Gene3D" id="3.30.70.1170">
    <property type="entry name" value="Sun protein, domain 3"/>
    <property type="match status" value="1"/>
</dbReference>
<dbReference type="InterPro" id="IPR023267">
    <property type="entry name" value="RCMT"/>
</dbReference>
<dbReference type="PROSITE" id="PS01153">
    <property type="entry name" value="NOL1_NOP2_SUN"/>
    <property type="match status" value="1"/>
</dbReference>
<evidence type="ECO:0000256" key="2">
    <source>
        <dbReference type="ARBA" id="ARBA00004496"/>
    </source>
</evidence>
<sequence length="433" mass="46861">MNTRAIAAEVLARVVGGGDSLPAALEAVPAALGEHDRAFVQALCYGVLRWYWRLDRVLAALTRKPVKDLRLRMLALLGLYQLKYLRVKPHAAVAETVAAAGAKPWAKAFLNGVLRAYQREQARLDAAAEADEVGEFAHPPWLIAMLRRDWPSDYRALLRANNEPPPLTLRVNRLRTSRAAYLAELAAAGFDGWPVGVGDTAVCLSTPVPVDRLPGFAEGRVSVQDAAAQLAAPLLELAAGQRVLEVGAAPGGKTLHILESCPDLAALMAIDIAPERAAKIHANLARAGLASAATVTVADATRPETWWDGRPFDRILLDAPCSATGVIRRHPDIKVLRKPADIAELARLQRRLLEAVWPTLAVGGLLLYVTCSVLRQENHAQIAAFLADHPEARERVIEADFGMPVDHGRQVLTGEGTMDGFYYARLEKLSACA</sequence>
<reference evidence="16 17" key="1">
    <citation type="submission" date="2024-04" db="EMBL/GenBank/DDBJ databases">
        <authorList>
            <person name="Cremers G."/>
        </authorList>
    </citation>
    <scope>NUCLEOTIDE SEQUENCE [LARGE SCALE GENOMIC DNA]</scope>
    <source>
        <strain evidence="16">MeCH1-AG</strain>
    </source>
</reference>
<dbReference type="Proteomes" id="UP001497493">
    <property type="component" value="Chromosome"/>
</dbReference>
<evidence type="ECO:0000256" key="10">
    <source>
        <dbReference type="ARBA" id="ARBA00022884"/>
    </source>
</evidence>
<dbReference type="Pfam" id="PF01029">
    <property type="entry name" value="NusB"/>
    <property type="match status" value="1"/>
</dbReference>
<keyword evidence="7 14" id="KW-0489">Methyltransferase</keyword>
<feature type="binding site" evidence="14">
    <location>
        <position position="318"/>
    </location>
    <ligand>
        <name>S-adenosyl-L-methionine</name>
        <dbReference type="ChEBI" id="CHEBI:59789"/>
    </ligand>
</feature>
<dbReference type="PRINTS" id="PR02008">
    <property type="entry name" value="RCMTFAMILY"/>
</dbReference>
<evidence type="ECO:0000313" key="16">
    <source>
        <dbReference type="EMBL" id="CAL1238935.1"/>
    </source>
</evidence>
<gene>
    <name evidence="16" type="primary">rsmB</name>
    <name evidence="16" type="ORF">MECH1_V1_0154</name>
</gene>
<evidence type="ECO:0000256" key="6">
    <source>
        <dbReference type="ARBA" id="ARBA00022552"/>
    </source>
</evidence>
<dbReference type="InterPro" id="IPR004573">
    <property type="entry name" value="rRNA_ssu_MeTfrase_B"/>
</dbReference>
<evidence type="ECO:0000259" key="15">
    <source>
        <dbReference type="PROSITE" id="PS51686"/>
    </source>
</evidence>
<organism evidence="16 17">
    <name type="scientific">Candidatus Methylocalor cossyra</name>
    <dbReference type="NCBI Taxonomy" id="3108543"/>
    <lineage>
        <taxon>Bacteria</taxon>
        <taxon>Pseudomonadati</taxon>
        <taxon>Pseudomonadota</taxon>
        <taxon>Gammaproteobacteria</taxon>
        <taxon>Methylococcales</taxon>
        <taxon>Methylococcaceae</taxon>
        <taxon>Candidatus Methylocalor</taxon>
    </lineage>
</organism>
<evidence type="ECO:0000313" key="17">
    <source>
        <dbReference type="Proteomes" id="UP001497493"/>
    </source>
</evidence>